<dbReference type="EMBL" id="JPDN02000002">
    <property type="protein sequence ID" value="PON30549.1"/>
    <property type="molecule type" value="Genomic_DNA"/>
</dbReference>
<accession>A0A2P5A1Y8</accession>
<comment type="cofactor">
    <cofactor evidence="1">
        <name>FAD</name>
        <dbReference type="ChEBI" id="CHEBI:57692"/>
    </cofactor>
</comment>
<evidence type="ECO:0000256" key="2">
    <source>
        <dbReference type="ARBA" id="ARBA00022630"/>
    </source>
</evidence>
<dbReference type="Proteomes" id="UP000054821">
    <property type="component" value="Unassembled WGS sequence"/>
</dbReference>
<dbReference type="PANTHER" id="PTHR47178:SF1">
    <property type="entry name" value="FAD-BINDING DOMAIN-CONTAINING PROTEIN-RELATED"/>
    <property type="match status" value="1"/>
</dbReference>
<evidence type="ECO:0000259" key="6">
    <source>
        <dbReference type="Pfam" id="PF01494"/>
    </source>
</evidence>
<dbReference type="Gene3D" id="3.50.50.60">
    <property type="entry name" value="FAD/NAD(P)-binding domain"/>
    <property type="match status" value="1"/>
</dbReference>
<dbReference type="InterPro" id="IPR036188">
    <property type="entry name" value="FAD/NAD-bd_sf"/>
</dbReference>
<organism evidence="7 8">
    <name type="scientific">Trichoderma gamsii</name>
    <dbReference type="NCBI Taxonomy" id="398673"/>
    <lineage>
        <taxon>Eukaryota</taxon>
        <taxon>Fungi</taxon>
        <taxon>Dikarya</taxon>
        <taxon>Ascomycota</taxon>
        <taxon>Pezizomycotina</taxon>
        <taxon>Sordariomycetes</taxon>
        <taxon>Hypocreomycetidae</taxon>
        <taxon>Hypocreales</taxon>
        <taxon>Hypocreaceae</taxon>
        <taxon>Trichoderma</taxon>
    </lineage>
</organism>
<keyword evidence="3" id="KW-0274">FAD</keyword>
<sequence length="441" mass="47925">MAISADSPNPPAAASSSAGKPPVLIIGAGVSGLLLAQHLKREGVPFRVFERDGDLATRGAGWGLTLHWSLAALQSLLPAGLAERICDESSVDRWADRRGELSRFPFFNLESGELKTQTPGAVKSARWGRSLREFTTNNDGTVNAIFDDGASCTGTLLVACDGGQSRVRRVLFPDESKLTMQLPVRTMGVKISLTAEQIEPIRKLDLFFLQGGSPQNNSFMYISVLDSPGNQTDSNPDVFLCQMHLSWPYHPSCGALIDVPATNEERYELVVSFAKTWAEPFRSFALNNVHPDTPIKRLDVLDWAPPIGLRSKGQAVLMGDAFHLMSMYRGEGANHAIVDVLDFATHVVPMLAPFSLQHAHQGATQAQDPAQALRQALDRYEDAVVSRSRPGVLASRRACLDAHAYSRLFGEGAAAGGISPLLSKREMALQFDDESMELMGQ</sequence>
<dbReference type="STRING" id="398673.A0A2P5A1Y8"/>
<protein>
    <submittedName>
        <fullName evidence="7">FAD binding domain-containing protein</fullName>
    </submittedName>
</protein>
<reference evidence="7 8" key="1">
    <citation type="journal article" date="2016" name="Genome Announc.">
        <title>Draft Whole-Genome Sequence of Trichoderma gamsii T6085, a Promising Biocontrol Agent of Fusarium Head Blight on Wheat.</title>
        <authorList>
            <person name="Baroncelli R."/>
            <person name="Zapparata A."/>
            <person name="Piaggeschi G."/>
            <person name="Sarrocco S."/>
            <person name="Vannacci G."/>
        </authorList>
    </citation>
    <scope>NUCLEOTIDE SEQUENCE [LARGE SCALE GENOMIC DNA]</scope>
    <source>
        <strain evidence="7 8">T6085</strain>
    </source>
</reference>
<name>A0A2P5A1Y8_9HYPO</name>
<dbReference type="PANTHER" id="PTHR47178">
    <property type="entry name" value="MONOOXYGENASE, FAD-BINDING"/>
    <property type="match status" value="1"/>
</dbReference>
<evidence type="ECO:0000256" key="4">
    <source>
        <dbReference type="ARBA" id="ARBA00023002"/>
    </source>
</evidence>
<gene>
    <name evidence="7" type="ORF">TGAM01_v200989</name>
</gene>
<evidence type="ECO:0000256" key="5">
    <source>
        <dbReference type="ARBA" id="ARBA00023033"/>
    </source>
</evidence>
<keyword evidence="2" id="KW-0285">Flavoprotein</keyword>
<evidence type="ECO:0000256" key="1">
    <source>
        <dbReference type="ARBA" id="ARBA00001974"/>
    </source>
</evidence>
<evidence type="ECO:0000313" key="7">
    <source>
        <dbReference type="EMBL" id="PON30549.1"/>
    </source>
</evidence>
<proteinExistence type="predicted"/>
<evidence type="ECO:0000256" key="3">
    <source>
        <dbReference type="ARBA" id="ARBA00022827"/>
    </source>
</evidence>
<keyword evidence="4" id="KW-0560">Oxidoreductase</keyword>
<keyword evidence="8" id="KW-1185">Reference proteome</keyword>
<dbReference type="PRINTS" id="PR00420">
    <property type="entry name" value="RNGMNOXGNASE"/>
</dbReference>
<comment type="caution">
    <text evidence="7">The sequence shown here is derived from an EMBL/GenBank/DDBJ whole genome shotgun (WGS) entry which is preliminary data.</text>
</comment>
<dbReference type="GO" id="GO:0004497">
    <property type="term" value="F:monooxygenase activity"/>
    <property type="evidence" value="ECO:0007669"/>
    <property type="project" value="UniProtKB-KW"/>
</dbReference>
<dbReference type="SUPFAM" id="SSF51905">
    <property type="entry name" value="FAD/NAD(P)-binding domain"/>
    <property type="match status" value="1"/>
</dbReference>
<dbReference type="InterPro" id="IPR002938">
    <property type="entry name" value="FAD-bd"/>
</dbReference>
<dbReference type="GO" id="GO:0071949">
    <property type="term" value="F:FAD binding"/>
    <property type="evidence" value="ECO:0007669"/>
    <property type="project" value="InterPro"/>
</dbReference>
<dbReference type="AlphaFoldDB" id="A0A2P5A1Y8"/>
<dbReference type="RefSeq" id="XP_024406671.1">
    <property type="nucleotide sequence ID" value="XM_024548660.1"/>
</dbReference>
<dbReference type="Pfam" id="PF01494">
    <property type="entry name" value="FAD_binding_3"/>
    <property type="match status" value="1"/>
</dbReference>
<evidence type="ECO:0000313" key="8">
    <source>
        <dbReference type="Proteomes" id="UP000054821"/>
    </source>
</evidence>
<feature type="domain" description="FAD-binding" evidence="6">
    <location>
        <begin position="22"/>
        <end position="88"/>
    </location>
</feature>
<keyword evidence="5" id="KW-0503">Monooxygenase</keyword>
<dbReference type="GeneID" id="29986669"/>